<proteinExistence type="predicted"/>
<keyword evidence="2" id="KW-1185">Reference proteome</keyword>
<dbReference type="EMBL" id="CYKH01001629">
    <property type="protein sequence ID" value="CUI14773.1"/>
    <property type="molecule type" value="Genomic_DNA"/>
</dbReference>
<name>A0A0S4KI19_BODSA</name>
<protein>
    <submittedName>
        <fullName evidence="1">Uncharacterized protein</fullName>
    </submittedName>
</protein>
<dbReference type="VEuPathDB" id="TriTrypDB:BSAL_14560"/>
<evidence type="ECO:0000313" key="1">
    <source>
        <dbReference type="EMBL" id="CUI14773.1"/>
    </source>
</evidence>
<accession>A0A0S4KI19</accession>
<reference evidence="2" key="1">
    <citation type="submission" date="2015-09" db="EMBL/GenBank/DDBJ databases">
        <authorList>
            <consortium name="Pathogen Informatics"/>
        </authorList>
    </citation>
    <scope>NUCLEOTIDE SEQUENCE [LARGE SCALE GENOMIC DNA]</scope>
    <source>
        <strain evidence="2">Lake Konstanz</strain>
    </source>
</reference>
<evidence type="ECO:0000313" key="2">
    <source>
        <dbReference type="Proteomes" id="UP000051952"/>
    </source>
</evidence>
<organism evidence="1 2">
    <name type="scientific">Bodo saltans</name>
    <name type="common">Flagellated protozoan</name>
    <dbReference type="NCBI Taxonomy" id="75058"/>
    <lineage>
        <taxon>Eukaryota</taxon>
        <taxon>Discoba</taxon>
        <taxon>Euglenozoa</taxon>
        <taxon>Kinetoplastea</taxon>
        <taxon>Metakinetoplastina</taxon>
        <taxon>Eubodonida</taxon>
        <taxon>Bodonidae</taxon>
        <taxon>Bodo</taxon>
    </lineage>
</organism>
<sequence>MWLSCGSTRVARRREFRRRPSMEPMHSCLLPFALEFGVPVSHIECRVVSHYESAGVNTAGKDVDNIYADCGPGAELVGKGLTNVIWDGGDYIDMYGSEFHRVAIVGGTRVSGKEGTCTST</sequence>
<dbReference type="Proteomes" id="UP000051952">
    <property type="component" value="Unassembled WGS sequence"/>
</dbReference>
<dbReference type="AlphaFoldDB" id="A0A0S4KI19"/>
<gene>
    <name evidence="1" type="ORF">BSAL_14560</name>
</gene>